<protein>
    <submittedName>
        <fullName evidence="2">Beta and gamma crystallin</fullName>
    </submittedName>
</protein>
<dbReference type="OrthoDB" id="5123238at2"/>
<dbReference type="AlphaFoldDB" id="E2PZX4"/>
<dbReference type="InterPro" id="IPR011024">
    <property type="entry name" value="G_crystallin-like"/>
</dbReference>
<sequence>MAVAAGLALALGAGGTAEAAPRTTRVGSGEYLMAIVFEHDYFRGAYLELWAELCSPSTHLQYFRLPPSWNDKASSIRVRRGCDVYAFEHSDMNGGRLHVGSDQAYLGVWNDRISSFTVQYP</sequence>
<proteinExistence type="predicted"/>
<evidence type="ECO:0000313" key="3">
    <source>
        <dbReference type="Proteomes" id="UP000002357"/>
    </source>
</evidence>
<name>E2PZX4_STRCL</name>
<dbReference type="RefSeq" id="WP_003961327.1">
    <property type="nucleotide sequence ID" value="NZ_CM000913.1"/>
</dbReference>
<reference evidence="2 3" key="1">
    <citation type="journal article" date="2010" name="Genome Biol. Evol.">
        <title>The sequence of a 1.8-mb bacterial linear plasmid reveals a rich evolutionary reservoir of secondary metabolic pathways.</title>
        <authorList>
            <person name="Medema M.H."/>
            <person name="Trefzer A."/>
            <person name="Kovalchuk A."/>
            <person name="van den Berg M."/>
            <person name="Mueller U."/>
            <person name="Heijne W."/>
            <person name="Wu L."/>
            <person name="Alam M.T."/>
            <person name="Ronning C.M."/>
            <person name="Nierman W.C."/>
            <person name="Bovenberg R.A.L."/>
            <person name="Breitling R."/>
            <person name="Takano E."/>
        </authorList>
    </citation>
    <scope>NUCLEOTIDE SEQUENCE [LARGE SCALE GENOMIC DNA]</scope>
    <source>
        <strain evidence="3">ATCC 27064 / DSM 738 / JCM 4710 / NBRC 13307 / NCIMB 12785 / NRRL 3585 / VKM Ac-602</strain>
    </source>
</reference>
<keyword evidence="3" id="KW-1185">Reference proteome</keyword>
<evidence type="ECO:0000256" key="1">
    <source>
        <dbReference type="SAM" id="SignalP"/>
    </source>
</evidence>
<feature type="chain" id="PRO_5003162943" evidence="1">
    <location>
        <begin position="20"/>
        <end position="121"/>
    </location>
</feature>
<dbReference type="SUPFAM" id="SSF49695">
    <property type="entry name" value="gamma-Crystallin-like"/>
    <property type="match status" value="1"/>
</dbReference>
<dbReference type="KEGG" id="sclf:BB341_12005"/>
<feature type="signal peptide" evidence="1">
    <location>
        <begin position="1"/>
        <end position="19"/>
    </location>
</feature>
<dbReference type="EMBL" id="CM000913">
    <property type="protein sequence ID" value="EFG08393.1"/>
    <property type="molecule type" value="Genomic_DNA"/>
</dbReference>
<keyword evidence="1" id="KW-0732">Signal</keyword>
<gene>
    <name evidence="2" type="ORF">SCLAV_3322</name>
</gene>
<dbReference type="Gene3D" id="2.60.20.10">
    <property type="entry name" value="Crystallins"/>
    <property type="match status" value="1"/>
</dbReference>
<evidence type="ECO:0000313" key="2">
    <source>
        <dbReference type="EMBL" id="EFG08393.1"/>
    </source>
</evidence>
<accession>E2PZX4</accession>
<dbReference type="Proteomes" id="UP000002357">
    <property type="component" value="Chromosome"/>
</dbReference>
<dbReference type="GeneID" id="93730154"/>
<organism evidence="2 3">
    <name type="scientific">Streptomyces clavuligerus</name>
    <dbReference type="NCBI Taxonomy" id="1901"/>
    <lineage>
        <taxon>Bacteria</taxon>
        <taxon>Bacillati</taxon>
        <taxon>Actinomycetota</taxon>
        <taxon>Actinomycetes</taxon>
        <taxon>Kitasatosporales</taxon>
        <taxon>Streptomycetaceae</taxon>
        <taxon>Streptomyces</taxon>
    </lineage>
</organism>